<feature type="domain" description="Glucosyltransferase 3-like C-terminal" evidence="3">
    <location>
        <begin position="169"/>
        <end position="322"/>
    </location>
</feature>
<dbReference type="AlphaFoldDB" id="A0A2V1MY05"/>
<evidence type="ECO:0000313" key="5">
    <source>
        <dbReference type="Proteomes" id="UP000245080"/>
    </source>
</evidence>
<feature type="domain" description="Glucosyltransferase 3-like N-terminal" evidence="2">
    <location>
        <begin position="2"/>
        <end position="151"/>
    </location>
</feature>
<protein>
    <recommendedName>
        <fullName evidence="6">Beta-1,6-galactofuranosyltransferase</fullName>
    </recommendedName>
</protein>
<dbReference type="PIRSF" id="PIRSF007023">
    <property type="entry name" value="UDP-Galf_transf"/>
    <property type="match status" value="1"/>
</dbReference>
<dbReference type="EMBL" id="QCXQ01000002">
    <property type="protein sequence ID" value="PWF99913.1"/>
    <property type="molecule type" value="Genomic_DNA"/>
</dbReference>
<evidence type="ECO:0000313" key="4">
    <source>
        <dbReference type="EMBL" id="PWF99913.1"/>
    </source>
</evidence>
<dbReference type="InterPro" id="IPR058592">
    <property type="entry name" value="Gtf3_C"/>
</dbReference>
<gene>
    <name evidence="4" type="ORF">DCM90_02880</name>
</gene>
<organism evidence="4 5">
    <name type="scientific">Levilactobacillus bambusae</name>
    <dbReference type="NCBI Taxonomy" id="2024736"/>
    <lineage>
        <taxon>Bacteria</taxon>
        <taxon>Bacillati</taxon>
        <taxon>Bacillota</taxon>
        <taxon>Bacilli</taxon>
        <taxon>Lactobacillales</taxon>
        <taxon>Lactobacillaceae</taxon>
        <taxon>Levilactobacillus</taxon>
    </lineage>
</organism>
<evidence type="ECO:0008006" key="6">
    <source>
        <dbReference type="Google" id="ProtNLM"/>
    </source>
</evidence>
<dbReference type="Proteomes" id="UP000245080">
    <property type="component" value="Unassembled WGS sequence"/>
</dbReference>
<name>A0A2V1MY05_9LACO</name>
<proteinExistence type="predicted"/>
<keyword evidence="5" id="KW-1185">Reference proteome</keyword>
<reference evidence="4 5" key="1">
    <citation type="journal article" date="2018" name="Int. J. Syst. Evol. Microbiol.">
        <title>Lactobacillus bambusae sp. nov., isolated from a traditional fermented Ma-bamboo shoots of Taiwan.</title>
        <authorList>
            <person name="Wang L.-T."/>
        </authorList>
    </citation>
    <scope>NUCLEOTIDE SEQUENCE [LARGE SCALE GENOMIC DNA]</scope>
    <source>
        <strain evidence="4 5">BS-W1</strain>
    </source>
</reference>
<accession>A0A2V1MY05</accession>
<evidence type="ECO:0000259" key="2">
    <source>
        <dbReference type="Pfam" id="PF26334"/>
    </source>
</evidence>
<dbReference type="Gene3D" id="3.40.50.2000">
    <property type="entry name" value="Glycogen Phosphorylase B"/>
    <property type="match status" value="2"/>
</dbReference>
<keyword evidence="1" id="KW-0808">Transferase</keyword>
<dbReference type="InterPro" id="IPR058591">
    <property type="entry name" value="Gtf3_N"/>
</dbReference>
<dbReference type="RefSeq" id="WP_109249863.1">
    <property type="nucleotide sequence ID" value="NZ_QCXQ01000002.1"/>
</dbReference>
<sequence length="335" mass="37664">MTKWVTRIIEGTSLDATTKAKADFARIAHNAAGYRYLDVHRYDRSRETMAELGARIEGMTGSIRAGDLVVYQYPSYNGNQFEVSFAEHLVYRGVQVVLMVHDYERLRHGINPGFDEIRHLNLVAGIIAPTVNMRQQMKMDGVTTPIVVQDCWDYLTDTAFKTEPVQREVVIAGSFVKSNLLSTWNQQTPLIAFGLNNGQQPAMNVEYHGALGASLLEETLPNGFGLAWDTGDDFGAYTRYNNPYKVAMYLALGMPVIVWKEAAIAQLVQDNYLGYALSSISEIDGLISSVSDSEMSRCQLQVQKFGRLLRRGYFTRRLLLNMEQILTLNPLTITK</sequence>
<dbReference type="Pfam" id="PF26334">
    <property type="entry name" value="Gtf3_N"/>
    <property type="match status" value="1"/>
</dbReference>
<comment type="caution">
    <text evidence="4">The sequence shown here is derived from an EMBL/GenBank/DDBJ whole genome shotgun (WGS) entry which is preliminary data.</text>
</comment>
<evidence type="ECO:0000256" key="1">
    <source>
        <dbReference type="ARBA" id="ARBA00022679"/>
    </source>
</evidence>
<dbReference type="Pfam" id="PF26337">
    <property type="entry name" value="Gtf3_C"/>
    <property type="match status" value="1"/>
</dbReference>
<dbReference type="OrthoDB" id="9790931at2"/>
<evidence type="ECO:0000259" key="3">
    <source>
        <dbReference type="Pfam" id="PF26337"/>
    </source>
</evidence>